<dbReference type="Proteomes" id="UP000616769">
    <property type="component" value="Unassembled WGS sequence"/>
</dbReference>
<organism evidence="1 2">
    <name type="scientific">Sarcoptes scabiei</name>
    <name type="common">Itch mite</name>
    <name type="synonym">Acarus scabiei</name>
    <dbReference type="NCBI Taxonomy" id="52283"/>
    <lineage>
        <taxon>Eukaryota</taxon>
        <taxon>Metazoa</taxon>
        <taxon>Ecdysozoa</taxon>
        <taxon>Arthropoda</taxon>
        <taxon>Chelicerata</taxon>
        <taxon>Arachnida</taxon>
        <taxon>Acari</taxon>
        <taxon>Acariformes</taxon>
        <taxon>Sarcoptiformes</taxon>
        <taxon>Astigmata</taxon>
        <taxon>Psoroptidia</taxon>
        <taxon>Sarcoptoidea</taxon>
        <taxon>Sarcoptidae</taxon>
        <taxon>Sarcoptinae</taxon>
        <taxon>Sarcoptes</taxon>
    </lineage>
</organism>
<dbReference type="EMBL" id="JXLN01002160">
    <property type="protein sequence ID" value="KPM02520.1"/>
    <property type="molecule type" value="Genomic_DNA"/>
</dbReference>
<proteinExistence type="predicted"/>
<reference evidence="1 2" key="1">
    <citation type="journal article" date="2015" name="Parasit. Vectors">
        <title>Draft genome of the scabies mite.</title>
        <authorList>
            <person name="Rider S.D.Jr."/>
            <person name="Morgan M.S."/>
            <person name="Arlian L.G."/>
        </authorList>
    </citation>
    <scope>NUCLEOTIDE SEQUENCE [LARGE SCALE GENOMIC DNA]</scope>
    <source>
        <strain evidence="1">Arlian Lab</strain>
    </source>
</reference>
<evidence type="ECO:0000313" key="2">
    <source>
        <dbReference type="Proteomes" id="UP000616769"/>
    </source>
</evidence>
<protein>
    <submittedName>
        <fullName evidence="1">Uncharacterized protein</fullName>
    </submittedName>
</protein>
<evidence type="ECO:0000313" key="1">
    <source>
        <dbReference type="EMBL" id="KPM02520.1"/>
    </source>
</evidence>
<dbReference type="AlphaFoldDB" id="A0A131ZWN6"/>
<dbReference type="VEuPathDB" id="VectorBase:SSCA001044"/>
<accession>A0A131ZWN6</accession>
<sequence length="59" mass="7089">MRKSELVLHGRVDLNCGYFKIHSFNSTEDLTKKKTNRKYLKRKKFIREVPPPSLKEKRV</sequence>
<gene>
    <name evidence="1" type="ORF">QR98_0009350</name>
</gene>
<name>A0A131ZWN6_SARSC</name>
<comment type="caution">
    <text evidence="1">The sequence shown here is derived from an EMBL/GenBank/DDBJ whole genome shotgun (WGS) entry which is preliminary data.</text>
</comment>